<dbReference type="EnsemblMetazoa" id="ADIR014665-RA">
    <property type="protein sequence ID" value="ADIR014665-PA"/>
    <property type="gene ID" value="ADIR014665"/>
</dbReference>
<reference evidence="2" key="2">
    <citation type="submission" date="2020-05" db="UniProtKB">
        <authorList>
            <consortium name="EnsemblMetazoa"/>
        </authorList>
    </citation>
    <scope>IDENTIFICATION</scope>
    <source>
        <strain evidence="2">WRAIR2</strain>
    </source>
</reference>
<dbReference type="Proteomes" id="UP000075884">
    <property type="component" value="Unassembled WGS sequence"/>
</dbReference>
<dbReference type="VEuPathDB" id="VectorBase:ADIR014665"/>
<keyword evidence="3" id="KW-1185">Reference proteome</keyword>
<feature type="region of interest" description="Disordered" evidence="1">
    <location>
        <begin position="25"/>
        <end position="47"/>
    </location>
</feature>
<dbReference type="AlphaFoldDB" id="A0A182NXU5"/>
<evidence type="ECO:0000313" key="3">
    <source>
        <dbReference type="Proteomes" id="UP000075884"/>
    </source>
</evidence>
<sequence>MMPGGRYSATGEKEIIIDCAHQRREYRSHRQRSRPHSRRMTMMMMMM</sequence>
<evidence type="ECO:0000256" key="1">
    <source>
        <dbReference type="SAM" id="MobiDB-lite"/>
    </source>
</evidence>
<name>A0A182NXU5_9DIPT</name>
<protein>
    <submittedName>
        <fullName evidence="2">Uncharacterized protein</fullName>
    </submittedName>
</protein>
<accession>A0A182NXU5</accession>
<organism evidence="2 3">
    <name type="scientific">Anopheles dirus</name>
    <dbReference type="NCBI Taxonomy" id="7168"/>
    <lineage>
        <taxon>Eukaryota</taxon>
        <taxon>Metazoa</taxon>
        <taxon>Ecdysozoa</taxon>
        <taxon>Arthropoda</taxon>
        <taxon>Hexapoda</taxon>
        <taxon>Insecta</taxon>
        <taxon>Pterygota</taxon>
        <taxon>Neoptera</taxon>
        <taxon>Endopterygota</taxon>
        <taxon>Diptera</taxon>
        <taxon>Nematocera</taxon>
        <taxon>Culicoidea</taxon>
        <taxon>Culicidae</taxon>
        <taxon>Anophelinae</taxon>
        <taxon>Anopheles</taxon>
    </lineage>
</organism>
<feature type="compositionally biased region" description="Basic residues" evidence="1">
    <location>
        <begin position="26"/>
        <end position="39"/>
    </location>
</feature>
<proteinExistence type="predicted"/>
<reference evidence="3" key="1">
    <citation type="submission" date="2013-03" db="EMBL/GenBank/DDBJ databases">
        <title>The Genome Sequence of Anopheles dirus WRAIR2.</title>
        <authorList>
            <consortium name="The Broad Institute Genomics Platform"/>
            <person name="Neafsey D.E."/>
            <person name="Walton C."/>
            <person name="Walker B."/>
            <person name="Young S.K."/>
            <person name="Zeng Q."/>
            <person name="Gargeya S."/>
            <person name="Fitzgerald M."/>
            <person name="Haas B."/>
            <person name="Abouelleil A."/>
            <person name="Allen A.W."/>
            <person name="Alvarado L."/>
            <person name="Arachchi H.M."/>
            <person name="Berlin A.M."/>
            <person name="Chapman S.B."/>
            <person name="Gainer-Dewar J."/>
            <person name="Goldberg J."/>
            <person name="Griggs A."/>
            <person name="Gujja S."/>
            <person name="Hansen M."/>
            <person name="Howarth C."/>
            <person name="Imamovic A."/>
            <person name="Ireland A."/>
            <person name="Larimer J."/>
            <person name="McCowan C."/>
            <person name="Murphy C."/>
            <person name="Pearson M."/>
            <person name="Poon T.W."/>
            <person name="Priest M."/>
            <person name="Roberts A."/>
            <person name="Saif S."/>
            <person name="Shea T."/>
            <person name="Sisk P."/>
            <person name="Sykes S."/>
            <person name="Wortman J."/>
            <person name="Nusbaum C."/>
            <person name="Birren B."/>
        </authorList>
    </citation>
    <scope>NUCLEOTIDE SEQUENCE [LARGE SCALE GENOMIC DNA]</scope>
    <source>
        <strain evidence="3">WRAIR2</strain>
    </source>
</reference>
<evidence type="ECO:0000313" key="2">
    <source>
        <dbReference type="EnsemblMetazoa" id="ADIR014665-PA"/>
    </source>
</evidence>